<dbReference type="RefSeq" id="WP_034677254.1">
    <property type="nucleotide sequence ID" value="NZ_FPAP01000001.1"/>
</dbReference>
<dbReference type="GO" id="GO:0042602">
    <property type="term" value="F:riboflavin reductase (NADPH) activity"/>
    <property type="evidence" value="ECO:0007669"/>
    <property type="project" value="TreeGrafter"/>
</dbReference>
<dbReference type="InterPro" id="IPR016040">
    <property type="entry name" value="NAD(P)-bd_dom"/>
</dbReference>
<dbReference type="PANTHER" id="PTHR43355">
    <property type="entry name" value="FLAVIN REDUCTASE (NADPH)"/>
    <property type="match status" value="1"/>
</dbReference>
<keyword evidence="3" id="KW-1185">Reference proteome</keyword>
<dbReference type="InterPro" id="IPR051606">
    <property type="entry name" value="Polyketide_Oxido-like"/>
</dbReference>
<comment type="caution">
    <text evidence="2">The sequence shown here is derived from an EMBL/GenBank/DDBJ whole genome shotgun (WGS) entry which is preliminary data.</text>
</comment>
<reference evidence="2 3" key="1">
    <citation type="submission" date="2014-07" db="EMBL/GenBank/DDBJ databases">
        <title>Genome of Chryseobacterium formosense LMG 24722.</title>
        <authorList>
            <person name="Pipes S.E."/>
            <person name="Stropko S.J."/>
            <person name="Newman J.D."/>
        </authorList>
    </citation>
    <scope>NUCLEOTIDE SEQUENCE [LARGE SCALE GENOMIC DNA]</scope>
    <source>
        <strain evidence="2 3">LMG 24722</strain>
    </source>
</reference>
<sequence>MNIAIIGAGAGIGLESVNQALAKGLKVKALSTKTDHIPDHPNLIKINGSATSPVDLKKAIKDSNAVLITVGTKNKKATTLFSDIAKTIIDVTAELNFSSPVLVITGFGTGESKNYLSFFMRTIISLFLKDQYINKTEMEELIKKSHLKWEIIRPGMLTNGSATSTYRVLSGLQKGMRVGKISRSDVANYLVNEAENQRFIHQYVALTN</sequence>
<evidence type="ECO:0000313" key="3">
    <source>
        <dbReference type="Proteomes" id="UP000028713"/>
    </source>
</evidence>
<dbReference type="AlphaFoldDB" id="A0A085Z8A1"/>
<dbReference type="SUPFAM" id="SSF51735">
    <property type="entry name" value="NAD(P)-binding Rossmann-fold domains"/>
    <property type="match status" value="1"/>
</dbReference>
<dbReference type="Proteomes" id="UP000028713">
    <property type="component" value="Unassembled WGS sequence"/>
</dbReference>
<dbReference type="PANTHER" id="PTHR43355:SF2">
    <property type="entry name" value="FLAVIN REDUCTASE (NADPH)"/>
    <property type="match status" value="1"/>
</dbReference>
<accession>A0A085Z8A1</accession>
<dbReference type="STRING" id="236814.IX39_08550"/>
<evidence type="ECO:0000259" key="1">
    <source>
        <dbReference type="Pfam" id="PF13460"/>
    </source>
</evidence>
<proteinExistence type="predicted"/>
<dbReference type="EMBL" id="JPRP01000001">
    <property type="protein sequence ID" value="KFF00665.1"/>
    <property type="molecule type" value="Genomic_DNA"/>
</dbReference>
<dbReference type="Gene3D" id="3.40.50.720">
    <property type="entry name" value="NAD(P)-binding Rossmann-like Domain"/>
    <property type="match status" value="1"/>
</dbReference>
<dbReference type="InterPro" id="IPR036291">
    <property type="entry name" value="NAD(P)-bd_dom_sf"/>
</dbReference>
<name>A0A085Z8A1_9FLAO</name>
<organism evidence="2 3">
    <name type="scientific">Chryseobacterium formosense</name>
    <dbReference type="NCBI Taxonomy" id="236814"/>
    <lineage>
        <taxon>Bacteria</taxon>
        <taxon>Pseudomonadati</taxon>
        <taxon>Bacteroidota</taxon>
        <taxon>Flavobacteriia</taxon>
        <taxon>Flavobacteriales</taxon>
        <taxon>Weeksellaceae</taxon>
        <taxon>Chryseobacterium group</taxon>
        <taxon>Chryseobacterium</taxon>
    </lineage>
</organism>
<dbReference type="OrthoDB" id="9803892at2"/>
<dbReference type="GO" id="GO:0004074">
    <property type="term" value="F:biliverdin reductase [NAD(P)H] activity"/>
    <property type="evidence" value="ECO:0007669"/>
    <property type="project" value="TreeGrafter"/>
</dbReference>
<dbReference type="eggNOG" id="COG0702">
    <property type="taxonomic scope" value="Bacteria"/>
</dbReference>
<feature type="domain" description="NAD(P)-binding" evidence="1">
    <location>
        <begin position="7"/>
        <end position="196"/>
    </location>
</feature>
<evidence type="ECO:0000313" key="2">
    <source>
        <dbReference type="EMBL" id="KFF00665.1"/>
    </source>
</evidence>
<protein>
    <submittedName>
        <fullName evidence="2">Epimerase</fullName>
    </submittedName>
</protein>
<dbReference type="Pfam" id="PF13460">
    <property type="entry name" value="NAD_binding_10"/>
    <property type="match status" value="1"/>
</dbReference>
<gene>
    <name evidence="2" type="ORF">IX39_08550</name>
</gene>